<reference evidence="8" key="1">
    <citation type="journal article" date="2019" name="Int. J. Syst. Evol. Microbiol.">
        <title>The Global Catalogue of Microorganisms (GCM) 10K type strain sequencing project: providing services to taxonomists for standard genome sequencing and annotation.</title>
        <authorList>
            <consortium name="The Broad Institute Genomics Platform"/>
            <consortium name="The Broad Institute Genome Sequencing Center for Infectious Disease"/>
            <person name="Wu L."/>
            <person name="Ma J."/>
        </authorList>
    </citation>
    <scope>NUCLEOTIDE SEQUENCE [LARGE SCALE GENOMIC DNA]</scope>
    <source>
        <strain evidence="8">JCM 1365</strain>
    </source>
</reference>
<organism evidence="7 8">
    <name type="scientific">Terrabacter tumescens</name>
    <dbReference type="NCBI Taxonomy" id="60443"/>
    <lineage>
        <taxon>Bacteria</taxon>
        <taxon>Bacillati</taxon>
        <taxon>Actinomycetota</taxon>
        <taxon>Actinomycetes</taxon>
        <taxon>Micrococcales</taxon>
        <taxon>Intrasporangiaceae</taxon>
        <taxon>Terrabacter</taxon>
    </lineage>
</organism>
<dbReference type="Proteomes" id="UP000623461">
    <property type="component" value="Unassembled WGS sequence"/>
</dbReference>
<keyword evidence="3" id="KW-0731">Sigma factor</keyword>
<dbReference type="InterPro" id="IPR014284">
    <property type="entry name" value="RNA_pol_sigma-70_dom"/>
</dbReference>
<dbReference type="InterPro" id="IPR036388">
    <property type="entry name" value="WH-like_DNA-bd_sf"/>
</dbReference>
<dbReference type="InterPro" id="IPR013324">
    <property type="entry name" value="RNA_pol_sigma_r3/r4-like"/>
</dbReference>
<feature type="domain" description="RNA polymerase sigma-70 region 2" evidence="5">
    <location>
        <begin position="32"/>
        <end position="102"/>
    </location>
</feature>
<dbReference type="PANTHER" id="PTHR43133">
    <property type="entry name" value="RNA POLYMERASE ECF-TYPE SIGMA FACTO"/>
    <property type="match status" value="1"/>
</dbReference>
<evidence type="ECO:0000259" key="5">
    <source>
        <dbReference type="Pfam" id="PF04542"/>
    </source>
</evidence>
<evidence type="ECO:0000259" key="6">
    <source>
        <dbReference type="Pfam" id="PF08281"/>
    </source>
</evidence>
<dbReference type="InterPro" id="IPR013325">
    <property type="entry name" value="RNA_pol_sigma_r2"/>
</dbReference>
<proteinExistence type="inferred from homology"/>
<dbReference type="SUPFAM" id="SSF88946">
    <property type="entry name" value="Sigma2 domain of RNA polymerase sigma factors"/>
    <property type="match status" value="1"/>
</dbReference>
<evidence type="ECO:0000313" key="8">
    <source>
        <dbReference type="Proteomes" id="UP000623461"/>
    </source>
</evidence>
<sequence length="204" mass="22263">MAQPGGEPGGEPDDRWLWSRLAEADGTALTALYRRHCDAVHNFAFRRTASWAAAEDVVQATFTAVWRRARTGSVDPLRAETARAVLLVMAGQECANVARTARRQRLLRGRIEADAGGAVSADHAASTAARVDDERQMSEVRRALQRIPAVQREAIELVVWSHCSLAEAADALGVSVGTVKSRLHRARRSLTDVIEIDALEEDLS</sequence>
<comment type="caution">
    <text evidence="7">The sequence shown here is derived from an EMBL/GenBank/DDBJ whole genome shotgun (WGS) entry which is preliminary data.</text>
</comment>
<dbReference type="CDD" id="cd06171">
    <property type="entry name" value="Sigma70_r4"/>
    <property type="match status" value="1"/>
</dbReference>
<dbReference type="InterPro" id="IPR007627">
    <property type="entry name" value="RNA_pol_sigma70_r2"/>
</dbReference>
<accession>A0ABQ2I6G0</accession>
<evidence type="ECO:0000256" key="4">
    <source>
        <dbReference type="ARBA" id="ARBA00023163"/>
    </source>
</evidence>
<evidence type="ECO:0000256" key="1">
    <source>
        <dbReference type="ARBA" id="ARBA00010641"/>
    </source>
</evidence>
<dbReference type="Gene3D" id="1.10.1740.10">
    <property type="match status" value="1"/>
</dbReference>
<dbReference type="NCBIfam" id="TIGR02937">
    <property type="entry name" value="sigma70-ECF"/>
    <property type="match status" value="1"/>
</dbReference>
<keyword evidence="4" id="KW-0804">Transcription</keyword>
<evidence type="ECO:0000313" key="7">
    <source>
        <dbReference type="EMBL" id="GGN00095.1"/>
    </source>
</evidence>
<dbReference type="InterPro" id="IPR039425">
    <property type="entry name" value="RNA_pol_sigma-70-like"/>
</dbReference>
<evidence type="ECO:0000256" key="2">
    <source>
        <dbReference type="ARBA" id="ARBA00023015"/>
    </source>
</evidence>
<protein>
    <submittedName>
        <fullName evidence="7">Siderophore-interacting protein</fullName>
    </submittedName>
</protein>
<keyword evidence="8" id="KW-1185">Reference proteome</keyword>
<dbReference type="Pfam" id="PF04542">
    <property type="entry name" value="Sigma70_r2"/>
    <property type="match status" value="1"/>
</dbReference>
<dbReference type="EMBL" id="BMNZ01000005">
    <property type="protein sequence ID" value="GGN00095.1"/>
    <property type="molecule type" value="Genomic_DNA"/>
</dbReference>
<name>A0ABQ2I6G0_9MICO</name>
<dbReference type="PANTHER" id="PTHR43133:SF25">
    <property type="entry name" value="RNA POLYMERASE SIGMA FACTOR RFAY-RELATED"/>
    <property type="match status" value="1"/>
</dbReference>
<dbReference type="Pfam" id="PF08281">
    <property type="entry name" value="Sigma70_r4_2"/>
    <property type="match status" value="1"/>
</dbReference>
<comment type="similarity">
    <text evidence="1">Belongs to the sigma-70 factor family. ECF subfamily.</text>
</comment>
<dbReference type="SUPFAM" id="SSF88659">
    <property type="entry name" value="Sigma3 and sigma4 domains of RNA polymerase sigma factors"/>
    <property type="match status" value="1"/>
</dbReference>
<dbReference type="InterPro" id="IPR013249">
    <property type="entry name" value="RNA_pol_sigma70_r4_t2"/>
</dbReference>
<dbReference type="Gene3D" id="1.10.10.10">
    <property type="entry name" value="Winged helix-like DNA-binding domain superfamily/Winged helix DNA-binding domain"/>
    <property type="match status" value="1"/>
</dbReference>
<evidence type="ECO:0000256" key="3">
    <source>
        <dbReference type="ARBA" id="ARBA00023082"/>
    </source>
</evidence>
<keyword evidence="2" id="KW-0805">Transcription regulation</keyword>
<feature type="domain" description="RNA polymerase sigma factor 70 region 4 type 2" evidence="6">
    <location>
        <begin position="139"/>
        <end position="190"/>
    </location>
</feature>
<gene>
    <name evidence="7" type="ORF">GCM10009721_29030</name>
</gene>